<gene>
    <name evidence="2" type="ORF">AG1IA_07396</name>
</gene>
<dbReference type="Proteomes" id="UP000011668">
    <property type="component" value="Unassembled WGS sequence"/>
</dbReference>
<comment type="caution">
    <text evidence="2">The sequence shown here is derived from an EMBL/GenBank/DDBJ whole genome shotgun (WGS) entry which is preliminary data.</text>
</comment>
<evidence type="ECO:0000313" key="2">
    <source>
        <dbReference type="EMBL" id="ELU38582.1"/>
    </source>
</evidence>
<proteinExistence type="predicted"/>
<dbReference type="OrthoDB" id="3223806at2759"/>
<accession>L8WP75</accession>
<evidence type="ECO:0000256" key="1">
    <source>
        <dbReference type="SAM" id="MobiDB-lite"/>
    </source>
</evidence>
<name>L8WP75_THACA</name>
<dbReference type="AlphaFoldDB" id="L8WP75"/>
<protein>
    <submittedName>
        <fullName evidence="2">Uncharacterized protein</fullName>
    </submittedName>
</protein>
<organism evidence="2 3">
    <name type="scientific">Thanatephorus cucumeris (strain AG1-IA)</name>
    <name type="common">Rice sheath blight fungus</name>
    <name type="synonym">Rhizoctonia solani</name>
    <dbReference type="NCBI Taxonomy" id="983506"/>
    <lineage>
        <taxon>Eukaryota</taxon>
        <taxon>Fungi</taxon>
        <taxon>Dikarya</taxon>
        <taxon>Basidiomycota</taxon>
        <taxon>Agaricomycotina</taxon>
        <taxon>Agaricomycetes</taxon>
        <taxon>Cantharellales</taxon>
        <taxon>Ceratobasidiaceae</taxon>
        <taxon>Rhizoctonia</taxon>
        <taxon>Rhizoctonia solani AG-1</taxon>
    </lineage>
</organism>
<evidence type="ECO:0000313" key="3">
    <source>
        <dbReference type="Proteomes" id="UP000011668"/>
    </source>
</evidence>
<feature type="region of interest" description="Disordered" evidence="1">
    <location>
        <begin position="1"/>
        <end position="26"/>
    </location>
</feature>
<reference evidence="2 3" key="1">
    <citation type="journal article" date="2013" name="Nat. Commun.">
        <title>The evolution and pathogenic mechanisms of the rice sheath blight pathogen.</title>
        <authorList>
            <person name="Zheng A."/>
            <person name="Lin R."/>
            <person name="Xu L."/>
            <person name="Qin P."/>
            <person name="Tang C."/>
            <person name="Ai P."/>
            <person name="Zhang D."/>
            <person name="Liu Y."/>
            <person name="Sun Z."/>
            <person name="Feng H."/>
            <person name="Wang Y."/>
            <person name="Chen Y."/>
            <person name="Liang X."/>
            <person name="Fu R."/>
            <person name="Li Q."/>
            <person name="Zhang J."/>
            <person name="Yu X."/>
            <person name="Xie Z."/>
            <person name="Ding L."/>
            <person name="Guan P."/>
            <person name="Tang J."/>
            <person name="Liang Y."/>
            <person name="Wang S."/>
            <person name="Deng Q."/>
            <person name="Li S."/>
            <person name="Zhu J."/>
            <person name="Wang L."/>
            <person name="Liu H."/>
            <person name="Li P."/>
        </authorList>
    </citation>
    <scope>NUCLEOTIDE SEQUENCE [LARGE SCALE GENOMIC DNA]</scope>
    <source>
        <strain evidence="3">AG-1 IA</strain>
    </source>
</reference>
<dbReference type="EMBL" id="AFRT01002125">
    <property type="protein sequence ID" value="ELU38582.1"/>
    <property type="molecule type" value="Genomic_DNA"/>
</dbReference>
<dbReference type="HOGENOM" id="CLU_667619_0_0_1"/>
<sequence>MTGLDAGHGTQVQDKDGDEEDGYDEGNGTILVLDMEQETRAIPTKSQILGPMTRGAVSSRPSLILKMRFCRSAGGSILPVGNILELPELANVKSSDEPVTPGAERGPISASDSVVLEMKRIESPVEKRVYKPIAANVVSSSFHFVRIHANSIYHMVLTNQSNGTLRLAGTSVIHIQCLPSDNKSRTGRAYAPPTLFLIQAFTTGLRGAAAKYNAMPGGFHPEQRVATDAVPGNSQGTGTVSIHGAQGQIRGDPPLVSGSTGAIILLFNNISQKHTATYQLNTFYTHACPAALDICFDAARPILSPWLFDKPECSKRPLELNYREKLTAHYSADRTQSSAVRASSSRFAMKALNFEMTSYAWLQARSWGLDLMPEFLNPNSPGKTHVIYTPCTFGGMCKIEQYMLGASKIEVM</sequence>
<keyword evidence="3" id="KW-1185">Reference proteome</keyword>
<dbReference type="STRING" id="983506.L8WP75"/>